<feature type="transmembrane region" description="Helical" evidence="6">
    <location>
        <begin position="118"/>
        <end position="141"/>
    </location>
</feature>
<evidence type="ECO:0000256" key="1">
    <source>
        <dbReference type="ARBA" id="ARBA00004141"/>
    </source>
</evidence>
<keyword evidence="4 6" id="KW-1133">Transmembrane helix</keyword>
<dbReference type="AlphaFoldDB" id="A0A7W8WZG4"/>
<evidence type="ECO:0000256" key="6">
    <source>
        <dbReference type="SAM" id="Phobius"/>
    </source>
</evidence>
<name>A0A7W8WZG4_9MICC</name>
<feature type="domain" description="Cytochrome C biogenesis protein transmembrane" evidence="7">
    <location>
        <begin position="37"/>
        <end position="220"/>
    </location>
</feature>
<evidence type="ECO:0000256" key="4">
    <source>
        <dbReference type="ARBA" id="ARBA00022989"/>
    </source>
</evidence>
<dbReference type="PANTHER" id="PTHR31272">
    <property type="entry name" value="CYTOCHROME C-TYPE BIOGENESIS PROTEIN HI_1454-RELATED"/>
    <property type="match status" value="1"/>
</dbReference>
<sequence>MTSVPSVLAGTANIASSVNIAAAANPFAETVLDGSLLLAVPIAVLAGLVSFLSPCVLPLVPGYLGYVTGLTGVDLEKQGRGRMAWGITLFILGFTAVFMLTGVLFAQLSIWLRFEGEWVTRVLGVLVILMGIVFMGGFGFMQRDVKVHARPRAGLWGAPILGMTFGLGWAPCIGPTLAAVLALSSGANPQPGKAALLTFAYCMGLGIPFLIIALAFRKGMGALKVMRKHQVLLMRIGGALLIVLGLLMAVGLWGQWVTQLQDWFANEVRLPI</sequence>
<evidence type="ECO:0000313" key="9">
    <source>
        <dbReference type="Proteomes" id="UP000580797"/>
    </source>
</evidence>
<keyword evidence="5 6" id="KW-0472">Membrane</keyword>
<evidence type="ECO:0000256" key="5">
    <source>
        <dbReference type="ARBA" id="ARBA00023136"/>
    </source>
</evidence>
<dbReference type="Proteomes" id="UP000580797">
    <property type="component" value="Unassembled WGS sequence"/>
</dbReference>
<feature type="transmembrane region" description="Helical" evidence="6">
    <location>
        <begin position="87"/>
        <end position="112"/>
    </location>
</feature>
<dbReference type="GO" id="GO:0017004">
    <property type="term" value="P:cytochrome complex assembly"/>
    <property type="evidence" value="ECO:0007669"/>
    <property type="project" value="InterPro"/>
</dbReference>
<evidence type="ECO:0000313" key="8">
    <source>
        <dbReference type="EMBL" id="MBB5513351.1"/>
    </source>
</evidence>
<gene>
    <name evidence="8" type="ORF">HD598_002038</name>
</gene>
<comment type="caution">
    <text evidence="8">The sequence shown here is derived from an EMBL/GenBank/DDBJ whole genome shotgun (WGS) entry which is preliminary data.</text>
</comment>
<comment type="similarity">
    <text evidence="2">Belongs to the DsbD family.</text>
</comment>
<feature type="transmembrane region" description="Helical" evidence="6">
    <location>
        <begin position="153"/>
        <end position="182"/>
    </location>
</feature>
<dbReference type="GO" id="GO:0016020">
    <property type="term" value="C:membrane"/>
    <property type="evidence" value="ECO:0007669"/>
    <property type="project" value="UniProtKB-SubCell"/>
</dbReference>
<comment type="subcellular location">
    <subcellularLocation>
        <location evidence="1">Membrane</location>
        <topology evidence="1">Multi-pass membrane protein</topology>
    </subcellularLocation>
</comment>
<evidence type="ECO:0000259" key="7">
    <source>
        <dbReference type="Pfam" id="PF02683"/>
    </source>
</evidence>
<dbReference type="InterPro" id="IPR051790">
    <property type="entry name" value="Cytochrome_c-biogenesis_DsbD"/>
</dbReference>
<reference evidence="8 9" key="1">
    <citation type="submission" date="2020-08" db="EMBL/GenBank/DDBJ databases">
        <title>Sequencing the genomes of 1000 actinobacteria strains.</title>
        <authorList>
            <person name="Klenk H.-P."/>
        </authorList>
    </citation>
    <scope>NUCLEOTIDE SEQUENCE [LARGE SCALE GENOMIC DNA]</scope>
    <source>
        <strain evidence="8 9">DSM 105783</strain>
    </source>
</reference>
<proteinExistence type="inferred from homology"/>
<feature type="transmembrane region" description="Helical" evidence="6">
    <location>
        <begin position="194"/>
        <end position="216"/>
    </location>
</feature>
<dbReference type="InterPro" id="IPR003834">
    <property type="entry name" value="Cyt_c_assmbl_TM_dom"/>
</dbReference>
<dbReference type="Pfam" id="PF02683">
    <property type="entry name" value="DsbD_TM"/>
    <property type="match status" value="1"/>
</dbReference>
<keyword evidence="3 6" id="KW-0812">Transmembrane</keyword>
<evidence type="ECO:0000256" key="2">
    <source>
        <dbReference type="ARBA" id="ARBA00006143"/>
    </source>
</evidence>
<organism evidence="8 9">
    <name type="scientific">Neomicrococcus aestuarii</name>
    <dbReference type="NCBI Taxonomy" id="556325"/>
    <lineage>
        <taxon>Bacteria</taxon>
        <taxon>Bacillati</taxon>
        <taxon>Actinomycetota</taxon>
        <taxon>Actinomycetes</taxon>
        <taxon>Micrococcales</taxon>
        <taxon>Micrococcaceae</taxon>
        <taxon>Neomicrococcus</taxon>
    </lineage>
</organism>
<feature type="transmembrane region" description="Helical" evidence="6">
    <location>
        <begin position="39"/>
        <end position="66"/>
    </location>
</feature>
<dbReference type="PANTHER" id="PTHR31272:SF4">
    <property type="entry name" value="CYTOCHROME C-TYPE BIOGENESIS PROTEIN HI_1454-RELATED"/>
    <property type="match status" value="1"/>
</dbReference>
<accession>A0A7W8WZG4</accession>
<dbReference type="EMBL" id="JACHDR010000001">
    <property type="protein sequence ID" value="MBB5513351.1"/>
    <property type="molecule type" value="Genomic_DNA"/>
</dbReference>
<feature type="transmembrane region" description="Helical" evidence="6">
    <location>
        <begin position="236"/>
        <end position="256"/>
    </location>
</feature>
<protein>
    <submittedName>
        <fullName evidence="8">Cytochrome c-type biogenesis protein</fullName>
    </submittedName>
</protein>
<evidence type="ECO:0000256" key="3">
    <source>
        <dbReference type="ARBA" id="ARBA00022692"/>
    </source>
</evidence>